<name>A0A8S3J419_9BILA</name>
<dbReference type="AlphaFoldDB" id="A0A8S3J419"/>
<dbReference type="EMBL" id="CAJOBI010339595">
    <property type="protein sequence ID" value="CAF5211011.1"/>
    <property type="molecule type" value="Genomic_DNA"/>
</dbReference>
<sequence length="28" mass="3311">MRFLAACNPQRWRTNNGTFQDDIGIKKE</sequence>
<evidence type="ECO:0000313" key="2">
    <source>
        <dbReference type="Proteomes" id="UP000676336"/>
    </source>
</evidence>
<accession>A0A8S3J419</accession>
<evidence type="ECO:0000313" key="1">
    <source>
        <dbReference type="EMBL" id="CAF5211011.1"/>
    </source>
</evidence>
<gene>
    <name evidence="1" type="ORF">SMN809_LOCUS78347</name>
</gene>
<comment type="caution">
    <text evidence="1">The sequence shown here is derived from an EMBL/GenBank/DDBJ whole genome shotgun (WGS) entry which is preliminary data.</text>
</comment>
<proteinExistence type="predicted"/>
<dbReference type="Proteomes" id="UP000676336">
    <property type="component" value="Unassembled WGS sequence"/>
</dbReference>
<protein>
    <submittedName>
        <fullName evidence="1">Uncharacterized protein</fullName>
    </submittedName>
</protein>
<reference evidence="1" key="1">
    <citation type="submission" date="2021-02" db="EMBL/GenBank/DDBJ databases">
        <authorList>
            <person name="Nowell W R."/>
        </authorList>
    </citation>
    <scope>NUCLEOTIDE SEQUENCE</scope>
</reference>
<feature type="non-terminal residue" evidence="1">
    <location>
        <position position="28"/>
    </location>
</feature>
<organism evidence="1 2">
    <name type="scientific">Rotaria magnacalcarata</name>
    <dbReference type="NCBI Taxonomy" id="392030"/>
    <lineage>
        <taxon>Eukaryota</taxon>
        <taxon>Metazoa</taxon>
        <taxon>Spiralia</taxon>
        <taxon>Gnathifera</taxon>
        <taxon>Rotifera</taxon>
        <taxon>Eurotatoria</taxon>
        <taxon>Bdelloidea</taxon>
        <taxon>Philodinida</taxon>
        <taxon>Philodinidae</taxon>
        <taxon>Rotaria</taxon>
    </lineage>
</organism>